<comment type="similarity">
    <text evidence="2">Belongs to the MS4A family.</text>
</comment>
<protein>
    <submittedName>
        <fullName evidence="8">Membrane-spanning 4-domains subfamily A member 6A isoform X1</fullName>
    </submittedName>
</protein>
<dbReference type="GeneID" id="103110468"/>
<dbReference type="InterPro" id="IPR030417">
    <property type="entry name" value="MS4A"/>
</dbReference>
<feature type="transmembrane region" description="Helical" evidence="6">
    <location>
        <begin position="186"/>
        <end position="208"/>
    </location>
</feature>
<sequence>MSSQPVTREAMVVLTPDGIRLPQAEKPNPINQNWGYLRKYVKAEVKVLGTIQILCGIMVLSLAVILMSSPFSQHFTNRFSSLWKAAYPFAGAMCFITSGCLAIITEKKSTKILVQCSLVANLLSSLIALVGFLLLSVNLASLDSALENCDLTEKEQTHEQNETSYYRRYYHDDYCGMANAILDGTLSVLLICTTVELCLAVLSAVVWWKQVQSDFPGSVFFLPQSYRNDYIPSKANFDSPYEELVT</sequence>
<organism evidence="7 8">
    <name type="scientific">Erinaceus europaeus</name>
    <name type="common">Western European hedgehog</name>
    <dbReference type="NCBI Taxonomy" id="9365"/>
    <lineage>
        <taxon>Eukaryota</taxon>
        <taxon>Metazoa</taxon>
        <taxon>Chordata</taxon>
        <taxon>Craniata</taxon>
        <taxon>Vertebrata</taxon>
        <taxon>Euteleostomi</taxon>
        <taxon>Mammalia</taxon>
        <taxon>Eutheria</taxon>
        <taxon>Laurasiatheria</taxon>
        <taxon>Eulipotyphla</taxon>
        <taxon>Erinaceidae</taxon>
        <taxon>Erinaceinae</taxon>
        <taxon>Erinaceus</taxon>
    </lineage>
</organism>
<keyword evidence="7" id="KW-1185">Reference proteome</keyword>
<evidence type="ECO:0000313" key="7">
    <source>
        <dbReference type="Proteomes" id="UP001652624"/>
    </source>
</evidence>
<dbReference type="InterPro" id="IPR007237">
    <property type="entry name" value="CD20-like"/>
</dbReference>
<name>A0ABM3W6N7_ERIEU</name>
<dbReference type="RefSeq" id="XP_060032240.1">
    <property type="nucleotide sequence ID" value="XM_060176257.1"/>
</dbReference>
<keyword evidence="4 6" id="KW-1133">Transmembrane helix</keyword>
<dbReference type="Proteomes" id="UP001652624">
    <property type="component" value="Chromosome 17"/>
</dbReference>
<feature type="transmembrane region" description="Helical" evidence="6">
    <location>
        <begin position="47"/>
        <end position="66"/>
    </location>
</feature>
<evidence type="ECO:0000256" key="5">
    <source>
        <dbReference type="ARBA" id="ARBA00023136"/>
    </source>
</evidence>
<gene>
    <name evidence="8" type="primary">MS4A6A</name>
</gene>
<comment type="subcellular location">
    <subcellularLocation>
        <location evidence="1">Membrane</location>
        <topology evidence="1">Multi-pass membrane protein</topology>
    </subcellularLocation>
</comment>
<keyword evidence="5 6" id="KW-0472">Membrane</keyword>
<evidence type="ECO:0000256" key="1">
    <source>
        <dbReference type="ARBA" id="ARBA00004141"/>
    </source>
</evidence>
<evidence type="ECO:0000256" key="3">
    <source>
        <dbReference type="ARBA" id="ARBA00022692"/>
    </source>
</evidence>
<dbReference type="PANTHER" id="PTHR23320:SF135">
    <property type="entry name" value="MEMBRANE-SPANNING 4-DOMAINS SUBFAMILY A MEMBER 6A"/>
    <property type="match status" value="1"/>
</dbReference>
<keyword evidence="3 6" id="KW-0812">Transmembrane</keyword>
<evidence type="ECO:0000256" key="6">
    <source>
        <dbReference type="SAM" id="Phobius"/>
    </source>
</evidence>
<reference evidence="8" key="1">
    <citation type="submission" date="2025-08" db="UniProtKB">
        <authorList>
            <consortium name="RefSeq"/>
        </authorList>
    </citation>
    <scope>IDENTIFICATION</scope>
</reference>
<feature type="transmembrane region" description="Helical" evidence="6">
    <location>
        <begin position="112"/>
        <end position="135"/>
    </location>
</feature>
<accession>A0ABM3W6N7</accession>
<dbReference type="PANTHER" id="PTHR23320">
    <property type="entry name" value="MEMBRANE-SPANNING 4-DOMAINS SUBFAMILY A MS4A -RELATED"/>
    <property type="match status" value="1"/>
</dbReference>
<dbReference type="Pfam" id="PF04103">
    <property type="entry name" value="CD20"/>
    <property type="match status" value="1"/>
</dbReference>
<proteinExistence type="inferred from homology"/>
<evidence type="ECO:0000313" key="8">
    <source>
        <dbReference type="RefSeq" id="XP_060032240.1"/>
    </source>
</evidence>
<evidence type="ECO:0000256" key="2">
    <source>
        <dbReference type="ARBA" id="ARBA00009565"/>
    </source>
</evidence>
<evidence type="ECO:0000256" key="4">
    <source>
        <dbReference type="ARBA" id="ARBA00022989"/>
    </source>
</evidence>
<feature type="transmembrane region" description="Helical" evidence="6">
    <location>
        <begin position="86"/>
        <end position="105"/>
    </location>
</feature>